<dbReference type="Proteomes" id="UP000193689">
    <property type="component" value="Unassembled WGS sequence"/>
</dbReference>
<evidence type="ECO:0000256" key="1">
    <source>
        <dbReference type="ARBA" id="ARBA00004173"/>
    </source>
</evidence>
<comment type="similarity">
    <text evidence="2">Belongs to the TACO1 family.</text>
</comment>
<dbReference type="InterPro" id="IPR029072">
    <property type="entry name" value="YebC-like"/>
</dbReference>
<dbReference type="STRING" id="1141098.A0A1Y2DWC8"/>
<dbReference type="AlphaFoldDB" id="A0A1Y2DWC8"/>
<dbReference type="InterPro" id="IPR026564">
    <property type="entry name" value="Transcrip_reg_TACO1-like_dom3"/>
</dbReference>
<dbReference type="SUPFAM" id="SSF75625">
    <property type="entry name" value="YebC-like"/>
    <property type="match status" value="1"/>
</dbReference>
<name>A0A1Y2DWC8_9PEZI</name>
<feature type="domain" description="TACO1/YebC-like second and third" evidence="3">
    <location>
        <begin position="108"/>
        <end position="266"/>
    </location>
</feature>
<dbReference type="RefSeq" id="XP_040715156.1">
    <property type="nucleotide sequence ID" value="XM_040856092.1"/>
</dbReference>
<dbReference type="FunFam" id="1.10.10.200:FF:000002">
    <property type="entry name" value="Probable transcriptional regulatory protein CLM62_37755"/>
    <property type="match status" value="1"/>
</dbReference>
<dbReference type="InterPro" id="IPR017856">
    <property type="entry name" value="Integrase-like_N"/>
</dbReference>
<dbReference type="InterPro" id="IPR002876">
    <property type="entry name" value="Transcrip_reg_TACO1-like"/>
</dbReference>
<dbReference type="InterPro" id="IPR049083">
    <property type="entry name" value="TACO1_YebC_N"/>
</dbReference>
<dbReference type="Gene3D" id="1.10.10.200">
    <property type="match status" value="1"/>
</dbReference>
<sequence length="285" mass="31194">MNRLSSSSSRCLDCRRAFSLSPALPSGHNRWSKIKHEKGAADQKKTAQRSIFSKNLTLYTKLYGPDPNLNSALANVIAVAKKAGMPKANIDLAVARGQGRSTTGEKLDSVMLEVMMPPSVALVIDIETDNKNRALQDLKLLVKKHNGTVTPTTFLFTKRGRTVLKSEAAGEEEFDNAFMQAVEAGAEDVEQDEEGNIVVWTRPNMTHQTAQSLSTAMKMEILTSDVMWVPNADKARVDNEEAAAALGDFLAAVRDNADVQAVYANAERGDVSEDVWRSVEENLDL</sequence>
<reference evidence="5 6" key="1">
    <citation type="submission" date="2016-07" db="EMBL/GenBank/DDBJ databases">
        <title>Pervasive Adenine N6-methylation of Active Genes in Fungi.</title>
        <authorList>
            <consortium name="DOE Joint Genome Institute"/>
            <person name="Mondo S.J."/>
            <person name="Dannebaum R.O."/>
            <person name="Kuo R.C."/>
            <person name="Labutti K."/>
            <person name="Haridas S."/>
            <person name="Kuo A."/>
            <person name="Salamov A."/>
            <person name="Ahrendt S.R."/>
            <person name="Lipzen A."/>
            <person name="Sullivan W."/>
            <person name="Andreopoulos W.B."/>
            <person name="Clum A."/>
            <person name="Lindquist E."/>
            <person name="Daum C."/>
            <person name="Ramamoorthy G.K."/>
            <person name="Gryganskyi A."/>
            <person name="Culley D."/>
            <person name="Magnuson J.K."/>
            <person name="James T.Y."/>
            <person name="O'Malley M.A."/>
            <person name="Stajich J.E."/>
            <person name="Spatafora J.W."/>
            <person name="Visel A."/>
            <person name="Grigoriev I.V."/>
        </authorList>
    </citation>
    <scope>NUCLEOTIDE SEQUENCE [LARGE SCALE GENOMIC DNA]</scope>
    <source>
        <strain evidence="5 6">CBS 129021</strain>
    </source>
</reference>
<comment type="caution">
    <text evidence="5">The sequence shown here is derived from an EMBL/GenBank/DDBJ whole genome shotgun (WGS) entry which is preliminary data.</text>
</comment>
<dbReference type="PANTHER" id="PTHR12532">
    <property type="entry name" value="TRANSLATIONAL ACTIVATOR OF CYTOCHROME C OXIDASE 1"/>
    <property type="match status" value="1"/>
</dbReference>
<keyword evidence="6" id="KW-1185">Reference proteome</keyword>
<dbReference type="GeneID" id="63772304"/>
<evidence type="ECO:0000313" key="6">
    <source>
        <dbReference type="Proteomes" id="UP000193689"/>
    </source>
</evidence>
<evidence type="ECO:0000259" key="3">
    <source>
        <dbReference type="Pfam" id="PF01709"/>
    </source>
</evidence>
<dbReference type="EMBL" id="MCFJ01000008">
    <property type="protein sequence ID" value="ORY63499.1"/>
    <property type="molecule type" value="Genomic_DNA"/>
</dbReference>
<dbReference type="FunCoup" id="A0A1Y2DWC8">
    <property type="interactions" value="303"/>
</dbReference>
<evidence type="ECO:0000313" key="5">
    <source>
        <dbReference type="EMBL" id="ORY63499.1"/>
    </source>
</evidence>
<dbReference type="InParanoid" id="A0A1Y2DWC8"/>
<comment type="subcellular location">
    <subcellularLocation>
        <location evidence="1">Mitochondrion</location>
    </subcellularLocation>
</comment>
<protein>
    <submittedName>
        <fullName evidence="5">Transcriptional regulator TACO1-like protein</fullName>
    </submittedName>
</protein>
<organism evidence="5 6">
    <name type="scientific">Pseudomassariella vexata</name>
    <dbReference type="NCBI Taxonomy" id="1141098"/>
    <lineage>
        <taxon>Eukaryota</taxon>
        <taxon>Fungi</taxon>
        <taxon>Dikarya</taxon>
        <taxon>Ascomycota</taxon>
        <taxon>Pezizomycotina</taxon>
        <taxon>Sordariomycetes</taxon>
        <taxon>Xylariomycetidae</taxon>
        <taxon>Amphisphaeriales</taxon>
        <taxon>Pseudomassariaceae</taxon>
        <taxon>Pseudomassariella</taxon>
    </lineage>
</organism>
<accession>A0A1Y2DWC8</accession>
<proteinExistence type="inferred from homology"/>
<evidence type="ECO:0000256" key="2">
    <source>
        <dbReference type="ARBA" id="ARBA00008724"/>
    </source>
</evidence>
<feature type="domain" description="TACO1/YebC-like N-terminal" evidence="4">
    <location>
        <begin position="29"/>
        <end position="99"/>
    </location>
</feature>
<evidence type="ECO:0000259" key="4">
    <source>
        <dbReference type="Pfam" id="PF20772"/>
    </source>
</evidence>
<dbReference type="Pfam" id="PF20772">
    <property type="entry name" value="TACO1_YebC_N"/>
    <property type="match status" value="1"/>
</dbReference>
<dbReference type="Pfam" id="PF01709">
    <property type="entry name" value="Transcrip_reg"/>
    <property type="match status" value="1"/>
</dbReference>
<dbReference type="InterPro" id="IPR048300">
    <property type="entry name" value="TACO1_YebC-like_2nd/3rd_dom"/>
</dbReference>
<dbReference type="GO" id="GO:0005739">
    <property type="term" value="C:mitochondrion"/>
    <property type="evidence" value="ECO:0007669"/>
    <property type="project" value="UniProtKB-SubCell"/>
</dbReference>
<gene>
    <name evidence="5" type="ORF">BCR38DRAFT_344306</name>
</gene>
<dbReference type="PANTHER" id="PTHR12532:SF0">
    <property type="entry name" value="TRANSLATIONAL ACTIVATOR OF CYTOCHROME C OXIDASE 1"/>
    <property type="match status" value="1"/>
</dbReference>
<dbReference type="Gene3D" id="3.30.70.980">
    <property type="match status" value="2"/>
</dbReference>
<dbReference type="OrthoDB" id="2017544at2759"/>